<reference evidence="1" key="1">
    <citation type="submission" date="2007-06" db="EMBL/GenBank/DDBJ databases">
        <title>Complete sequence of Methanococcus aeolicus Nankai-3.</title>
        <authorList>
            <consortium name="US DOE Joint Genome Institute"/>
            <person name="Copeland A."/>
            <person name="Lucas S."/>
            <person name="Lapidus A."/>
            <person name="Barry K."/>
            <person name="Glavina del Rio T."/>
            <person name="Dalin E."/>
            <person name="Tice H."/>
            <person name="Pitluck S."/>
            <person name="Chain P."/>
            <person name="Malfatti S."/>
            <person name="Shin M."/>
            <person name="Vergez L."/>
            <person name="Schmutz J."/>
            <person name="Larimer F."/>
            <person name="Land M."/>
            <person name="Hauser L."/>
            <person name="Kyrpides N."/>
            <person name="Lykidis A."/>
            <person name="Sieprawska-Lupa M."/>
            <person name="Whitman W.B."/>
            <person name="Richardson P."/>
        </authorList>
    </citation>
    <scope>NUCLEOTIDE SEQUENCE [LARGE SCALE GENOMIC DNA]</scope>
    <source>
        <strain evidence="1">Nankai-3</strain>
    </source>
</reference>
<keyword evidence="2" id="KW-1185">Reference proteome</keyword>
<dbReference type="KEGG" id="mae:Maeo_0974"/>
<dbReference type="AlphaFoldDB" id="A6UVN0"/>
<dbReference type="HOGENOM" id="CLU_1438108_0_0_2"/>
<evidence type="ECO:0000313" key="1">
    <source>
        <dbReference type="EMBL" id="ABR56552.1"/>
    </source>
</evidence>
<dbReference type="RefSeq" id="WP_011973684.1">
    <property type="nucleotide sequence ID" value="NC_009635.1"/>
</dbReference>
<evidence type="ECO:0000313" key="2">
    <source>
        <dbReference type="Proteomes" id="UP000001106"/>
    </source>
</evidence>
<proteinExistence type="predicted"/>
<name>A6UVN0_META3</name>
<organism evidence="1 2">
    <name type="scientific">Methanococcus aeolicus (strain ATCC BAA-1280 / DSM 17508 / OCM 812 / Nankai-3)</name>
    <dbReference type="NCBI Taxonomy" id="419665"/>
    <lineage>
        <taxon>Archaea</taxon>
        <taxon>Methanobacteriati</taxon>
        <taxon>Methanobacteriota</taxon>
        <taxon>Methanomada group</taxon>
        <taxon>Methanococci</taxon>
        <taxon>Methanococcales</taxon>
        <taxon>Methanococcaceae</taxon>
        <taxon>Methanococcus</taxon>
    </lineage>
</organism>
<sequence>MGISKSSIAKITKNANNVNDLTKIRKTIGDLKKRHISDDAINKYINKDIDLEKLNNALSKLRKVDGYSELLKSIKNGNTGAPYEAMVAAEKCNVNEIVELSKKLDKKTYGYETEIDIETTNKIIECKGKDIVKDGSRKWQRFVEQLRKLSDYSKTHDKELMYCFREQPNDDVIRKLNEFGAKYVVYKP</sequence>
<dbReference type="STRING" id="419665.Maeo_0974"/>
<dbReference type="EMBL" id="CP000743">
    <property type="protein sequence ID" value="ABR56552.1"/>
    <property type="molecule type" value="Genomic_DNA"/>
</dbReference>
<dbReference type="GeneID" id="69064494"/>
<gene>
    <name evidence="1" type="ordered locus">Maeo_0974</name>
</gene>
<accession>A6UVN0</accession>
<dbReference type="eggNOG" id="arCOG12040">
    <property type="taxonomic scope" value="Archaea"/>
</dbReference>
<dbReference type="Proteomes" id="UP000001106">
    <property type="component" value="Chromosome"/>
</dbReference>
<protein>
    <submittedName>
        <fullName evidence="1">Uncharacterized protein</fullName>
    </submittedName>
</protein>